<feature type="signal peptide" evidence="1">
    <location>
        <begin position="1"/>
        <end position="17"/>
    </location>
</feature>
<evidence type="ECO:0000256" key="1">
    <source>
        <dbReference type="SAM" id="SignalP"/>
    </source>
</evidence>
<dbReference type="EMBL" id="JBHTFQ010000009">
    <property type="protein sequence ID" value="MFC7705682.1"/>
    <property type="molecule type" value="Genomic_DNA"/>
</dbReference>
<comment type="caution">
    <text evidence="2">The sequence shown here is derived from an EMBL/GenBank/DDBJ whole genome shotgun (WGS) entry which is preliminary data.</text>
</comment>
<keyword evidence="1" id="KW-0732">Signal</keyword>
<protein>
    <recommendedName>
        <fullName evidence="4">Lipoprotein</fullName>
    </recommendedName>
</protein>
<dbReference type="PROSITE" id="PS51257">
    <property type="entry name" value="PROKAR_LIPOPROTEIN"/>
    <property type="match status" value="1"/>
</dbReference>
<organism evidence="2 3">
    <name type="scientific">Plastorhodobacter daqingensis</name>
    <dbReference type="NCBI Taxonomy" id="1387281"/>
    <lineage>
        <taxon>Bacteria</taxon>
        <taxon>Pseudomonadati</taxon>
        <taxon>Pseudomonadota</taxon>
        <taxon>Alphaproteobacteria</taxon>
        <taxon>Rhodobacterales</taxon>
        <taxon>Paracoccaceae</taxon>
        <taxon>Plastorhodobacter</taxon>
    </lineage>
</organism>
<dbReference type="Proteomes" id="UP001596516">
    <property type="component" value="Unassembled WGS sequence"/>
</dbReference>
<feature type="chain" id="PRO_5045811162" description="Lipoprotein" evidence="1">
    <location>
        <begin position="18"/>
        <end position="201"/>
    </location>
</feature>
<accession>A0ABW2UR26</accession>
<evidence type="ECO:0000313" key="2">
    <source>
        <dbReference type="EMBL" id="MFC7705682.1"/>
    </source>
</evidence>
<proteinExistence type="predicted"/>
<name>A0ABW2UR26_9RHOB</name>
<keyword evidence="3" id="KW-1185">Reference proteome</keyword>
<gene>
    <name evidence="2" type="ORF">ACFQXB_15950</name>
</gene>
<evidence type="ECO:0008006" key="4">
    <source>
        <dbReference type="Google" id="ProtNLM"/>
    </source>
</evidence>
<reference evidence="3" key="1">
    <citation type="journal article" date="2019" name="Int. J. Syst. Evol. Microbiol.">
        <title>The Global Catalogue of Microorganisms (GCM) 10K type strain sequencing project: providing services to taxonomists for standard genome sequencing and annotation.</title>
        <authorList>
            <consortium name="The Broad Institute Genomics Platform"/>
            <consortium name="The Broad Institute Genome Sequencing Center for Infectious Disease"/>
            <person name="Wu L."/>
            <person name="Ma J."/>
        </authorList>
    </citation>
    <scope>NUCLEOTIDE SEQUENCE [LARGE SCALE GENOMIC DNA]</scope>
    <source>
        <strain evidence="3">CGMCC 1.12750</strain>
    </source>
</reference>
<sequence>MRRLLLALLLPLIAACAGVNDAKQAPQAAIDQALYRDGGAPALTIYTVVNNATGRGGHTALLINADHRALFDPAGSWYNDATPQRNDMHYGMTPALVELFEDHHARPTHHVVIQKISVPPEVARKAMRLAEAEGALPESFCTRATSRVLSALPGFERIKTTWFPVALSEQLSGMPGVVTTIRHDDEWQPHEIALGAHLTGR</sequence>
<evidence type="ECO:0000313" key="3">
    <source>
        <dbReference type="Proteomes" id="UP001596516"/>
    </source>
</evidence>
<dbReference type="RefSeq" id="WP_377405842.1">
    <property type="nucleotide sequence ID" value="NZ_JBHTFQ010000009.1"/>
</dbReference>